<gene>
    <name evidence="1" type="ORF">LMG26411_04624</name>
</gene>
<reference evidence="1 2" key="1">
    <citation type="submission" date="2021-03" db="EMBL/GenBank/DDBJ databases">
        <authorList>
            <person name="Peeters C."/>
        </authorList>
    </citation>
    <scope>NUCLEOTIDE SEQUENCE [LARGE SCALE GENOMIC DNA]</scope>
    <source>
        <strain evidence="1 2">LMG 26411</strain>
    </source>
</reference>
<evidence type="ECO:0000313" key="1">
    <source>
        <dbReference type="EMBL" id="CAG2154371.1"/>
    </source>
</evidence>
<proteinExistence type="predicted"/>
<organism evidence="1 2">
    <name type="scientific">Cupriavidus numazuensis</name>
    <dbReference type="NCBI Taxonomy" id="221992"/>
    <lineage>
        <taxon>Bacteria</taxon>
        <taxon>Pseudomonadati</taxon>
        <taxon>Pseudomonadota</taxon>
        <taxon>Betaproteobacteria</taxon>
        <taxon>Burkholderiales</taxon>
        <taxon>Burkholderiaceae</taxon>
        <taxon>Cupriavidus</taxon>
    </lineage>
</organism>
<sequence>MNVAAIGSGLARNIDAAQLLGEFDCHHAGPREPGFRGSQYASRAYRIAGAFGMQVSMSRRANAWGNAPMESFFKTLMVGYDSRRRLRTSIDYLAPVDDETRRMAA</sequence>
<dbReference type="InterPro" id="IPR012337">
    <property type="entry name" value="RNaseH-like_sf"/>
</dbReference>
<keyword evidence="2" id="KW-1185">Reference proteome</keyword>
<name>A0ABM8TM16_9BURK</name>
<protein>
    <recommendedName>
        <fullName evidence="3">Integrase catalytic domain-containing protein</fullName>
    </recommendedName>
</protein>
<accession>A0ABM8TM16</accession>
<dbReference type="Proteomes" id="UP000672657">
    <property type="component" value="Unassembled WGS sequence"/>
</dbReference>
<dbReference type="SUPFAM" id="SSF53098">
    <property type="entry name" value="Ribonuclease H-like"/>
    <property type="match status" value="1"/>
</dbReference>
<evidence type="ECO:0008006" key="3">
    <source>
        <dbReference type="Google" id="ProtNLM"/>
    </source>
</evidence>
<evidence type="ECO:0000313" key="2">
    <source>
        <dbReference type="Proteomes" id="UP000672657"/>
    </source>
</evidence>
<dbReference type="EMBL" id="CAJPVI010000030">
    <property type="protein sequence ID" value="CAG2154371.1"/>
    <property type="molecule type" value="Genomic_DNA"/>
</dbReference>
<comment type="caution">
    <text evidence="1">The sequence shown here is derived from an EMBL/GenBank/DDBJ whole genome shotgun (WGS) entry which is preliminary data.</text>
</comment>